<feature type="domain" description="DUF6242" evidence="1">
    <location>
        <begin position="10"/>
        <end position="96"/>
    </location>
</feature>
<reference evidence="3" key="2">
    <citation type="journal article" date="2021" name="PeerJ">
        <title>Extensive microbial diversity within the chicken gut microbiome revealed by metagenomics and culture.</title>
        <authorList>
            <person name="Gilroy R."/>
            <person name="Ravi A."/>
            <person name="Getino M."/>
            <person name="Pursley I."/>
            <person name="Horton D.L."/>
            <person name="Alikhan N.F."/>
            <person name="Baker D."/>
            <person name="Gharbi K."/>
            <person name="Hall N."/>
            <person name="Watson M."/>
            <person name="Adriaenssens E.M."/>
            <person name="Foster-Nyarko E."/>
            <person name="Jarju S."/>
            <person name="Secka A."/>
            <person name="Antonio M."/>
            <person name="Oren A."/>
            <person name="Chaudhuri R.R."/>
            <person name="La Ragione R."/>
            <person name="Hildebrand F."/>
            <person name="Pallen M.J."/>
        </authorList>
    </citation>
    <scope>NUCLEOTIDE SEQUENCE</scope>
    <source>
        <strain evidence="3">CHK158-818</strain>
    </source>
</reference>
<dbReference type="Pfam" id="PF19755">
    <property type="entry name" value="DUF6242"/>
    <property type="match status" value="1"/>
</dbReference>
<dbReference type="SUPFAM" id="SSF110296">
    <property type="entry name" value="Oligoxyloglucan reducing end-specific cellobiohydrolase"/>
    <property type="match status" value="1"/>
</dbReference>
<evidence type="ECO:0000259" key="1">
    <source>
        <dbReference type="Pfam" id="PF19755"/>
    </source>
</evidence>
<evidence type="ECO:0000313" key="3">
    <source>
        <dbReference type="EMBL" id="HIU54443.1"/>
    </source>
</evidence>
<evidence type="ECO:0008006" key="5">
    <source>
        <dbReference type="Google" id="ProtNLM"/>
    </source>
</evidence>
<dbReference type="AlphaFoldDB" id="A0A9D1SCE6"/>
<protein>
    <recommendedName>
        <fullName evidence="5">Cadherin-like beta sandwich domain-containing protein</fullName>
    </recommendedName>
</protein>
<organism evidence="3 4">
    <name type="scientific">Candidatus Gallibacteroides avistercoris</name>
    <dbReference type="NCBI Taxonomy" id="2840833"/>
    <lineage>
        <taxon>Bacteria</taxon>
        <taxon>Pseudomonadati</taxon>
        <taxon>Bacteroidota</taxon>
        <taxon>Bacteroidia</taxon>
        <taxon>Bacteroidales</taxon>
        <taxon>Bacteroidaceae</taxon>
        <taxon>Bacteroidaceae incertae sedis</taxon>
        <taxon>Candidatus Gallibacteroides</taxon>
    </lineage>
</organism>
<evidence type="ECO:0000313" key="4">
    <source>
        <dbReference type="Proteomes" id="UP000824112"/>
    </source>
</evidence>
<dbReference type="InterPro" id="IPR046209">
    <property type="entry name" value="DUF6242_N"/>
</dbReference>
<dbReference type="InterPro" id="IPR058667">
    <property type="entry name" value="DUF6242_C"/>
</dbReference>
<feature type="domain" description="DUF6242" evidence="2">
    <location>
        <begin position="103"/>
        <end position="452"/>
    </location>
</feature>
<evidence type="ECO:0000259" key="2">
    <source>
        <dbReference type="Pfam" id="PF25852"/>
    </source>
</evidence>
<name>A0A9D1SCE6_9BACT</name>
<proteinExistence type="predicted"/>
<reference evidence="3" key="1">
    <citation type="submission" date="2020-10" db="EMBL/GenBank/DDBJ databases">
        <authorList>
            <person name="Gilroy R."/>
        </authorList>
    </citation>
    <scope>NUCLEOTIDE SEQUENCE</scope>
    <source>
        <strain evidence="3">CHK158-818</strain>
    </source>
</reference>
<sequence>MKIDNNIMEGLDEVFFTIDLIGGQIYNADSLPVGTDVSNLMVDVSFDYASKAIFITPEGEIDYYTNPEDSLDFTQPVQLKVVSENGLSEKIYDVKVNVHQLLPDSLRWDNLSQYAFPVEKIDAQKTLSVDGNTLSYVQVDDDYFIYTPNAGGWNTPAENVSFGFVPDLQSLQVMNGLFFVLGADDRKLYVSEDGRSNWSILYDALPVSGLIGVLPASSLSTSMLLGVVEDNGIYKHFSFDGTQAVVGEAIDPLFPITGYSNFITFQGGLFQQLAFFGGVLSDGSLSDAVWGFDGTSWGNMNNVTQEANPFTPREGALFFSYFNEPQSDRPVWFIIGGKDANGQYLKDIYYSEDMGIVWKKGGTSLTLPEDVPAKAYASVQVLTETPFKTQVQWLSMDAPLMNTAYKIHKVITYANEEVPYIYVFGGEGSLDGRQITYNQVWRGVINKLSFDPVK</sequence>
<dbReference type="EMBL" id="DVNA01000034">
    <property type="protein sequence ID" value="HIU54443.1"/>
    <property type="molecule type" value="Genomic_DNA"/>
</dbReference>
<dbReference type="Pfam" id="PF25852">
    <property type="entry name" value="DUF6242_C"/>
    <property type="match status" value="1"/>
</dbReference>
<dbReference type="Proteomes" id="UP000824112">
    <property type="component" value="Unassembled WGS sequence"/>
</dbReference>
<gene>
    <name evidence="3" type="ORF">IAB03_01395</name>
</gene>
<comment type="caution">
    <text evidence="3">The sequence shown here is derived from an EMBL/GenBank/DDBJ whole genome shotgun (WGS) entry which is preliminary data.</text>
</comment>
<accession>A0A9D1SCE6</accession>